<protein>
    <submittedName>
        <fullName evidence="2">Succinyl-CoA synthetase, alpha subunit</fullName>
    </submittedName>
</protein>
<dbReference type="Gene3D" id="3.90.1710.10">
    <property type="entry name" value="Enterococcus faecalis V583 domain"/>
    <property type="match status" value="1"/>
</dbReference>
<reference evidence="1" key="2">
    <citation type="submission" date="2020-01" db="EMBL/GenBank/DDBJ databases">
        <authorList>
            <person name="Hornung B."/>
        </authorList>
    </citation>
    <scope>NUCLEOTIDE SEQUENCE</scope>
    <source>
        <strain evidence="1">PacBioINE</strain>
    </source>
</reference>
<dbReference type="Gene3D" id="1.10.10.660">
    <property type="entry name" value="conserved protein of unknown function from Enterococcus faecalis V583"/>
    <property type="match status" value="1"/>
</dbReference>
<dbReference type="InterPro" id="IPR009499">
    <property type="entry name" value="AllG-like"/>
</dbReference>
<sequence>MSIRDLFATELAVINLGIPSFYDDLLRQGLPVLQVDWKPPAGGDPEMVAALEKLETVRDKVEAGNREAFRRLSEAHPYLEGIGTARDLIPGLGEHMLLHAGPPISWEHMSGPVRGAVIGAILYEGWAQSAEDAEKMASSGGIAFSPAHEHNAVGPMAGIVSPSMPVFIIHNRTHGNYAYCTLNEGLGKVLRFGAFGADVLERLKWMAEELAPALKKALELSEGIDLKGLMAQMLHMGDEGHNRNKSGTSLFFRIIAPLLLKADLEPQTVRRCLEFIDSNDHFFLNLSMPACKAMLDAAAGVEYSTLVTAMTRNGTDFGLRVAGTGSRWFTAPANYVEGLLFPGFTAQDANPDLGDSAITETCGLGGFAMAAAPAIVQFVGGTASMALEFSHLMYQITYGENAVFTIPALNFRGTATGIDVRQVVELGVLPVINTGIAHREAGVGQVGAGLVRPPMACFEKALSALAETI</sequence>
<keyword evidence="3" id="KW-1185">Reference proteome</keyword>
<dbReference type="InterPro" id="IPR024033">
    <property type="entry name" value="OXTCase_su_AllG_h-dom"/>
</dbReference>
<dbReference type="Gene3D" id="3.40.50.720">
    <property type="entry name" value="NAD(P)-binding Rossmann-like Domain"/>
    <property type="match status" value="1"/>
</dbReference>
<organism evidence="1">
    <name type="scientific">Acididesulfobacillus acetoxydans</name>
    <dbReference type="NCBI Taxonomy" id="1561005"/>
    <lineage>
        <taxon>Bacteria</taxon>
        <taxon>Bacillati</taxon>
        <taxon>Bacillota</taxon>
        <taxon>Clostridia</taxon>
        <taxon>Eubacteriales</taxon>
        <taxon>Peptococcaceae</taxon>
        <taxon>Acididesulfobacillus</taxon>
    </lineage>
</organism>
<proteinExistence type="predicted"/>
<dbReference type="Gene3D" id="3.90.1700.10">
    <property type="entry name" value="v583 domain like"/>
    <property type="match status" value="1"/>
</dbReference>
<dbReference type="Proteomes" id="UP000836597">
    <property type="component" value="Chromosome"/>
</dbReference>
<accession>A0A8S0XWC9</accession>
<evidence type="ECO:0000313" key="2">
    <source>
        <dbReference type="EMBL" id="CEJ08897.1"/>
    </source>
</evidence>
<dbReference type="Pfam" id="PF06545">
    <property type="entry name" value="AllG"/>
    <property type="match status" value="1"/>
</dbReference>
<evidence type="ECO:0000313" key="1">
    <source>
        <dbReference type="EMBL" id="CAA7600947.1"/>
    </source>
</evidence>
<dbReference type="Proteomes" id="UP001071230">
    <property type="component" value="Unassembled WGS sequence"/>
</dbReference>
<gene>
    <name evidence="1" type="ORF">DEACI_1600</name>
    <name evidence="2" type="ORF">DEACI_3379</name>
</gene>
<dbReference type="AlphaFoldDB" id="A0A8S0XWC9"/>
<evidence type="ECO:0000313" key="3">
    <source>
        <dbReference type="Proteomes" id="UP001071230"/>
    </source>
</evidence>
<dbReference type="EMBL" id="CDGJ01000104">
    <property type="protein sequence ID" value="CEJ08897.1"/>
    <property type="molecule type" value="Genomic_DNA"/>
</dbReference>
<dbReference type="EMBL" id="LR746496">
    <property type="protein sequence ID" value="CAA7600947.1"/>
    <property type="molecule type" value="Genomic_DNA"/>
</dbReference>
<reference evidence="2" key="1">
    <citation type="submission" date="2014-11" db="EMBL/GenBank/DDBJ databases">
        <authorList>
            <person name="Hornung B.V."/>
        </authorList>
    </citation>
    <scope>NUCLEOTIDE SEQUENCE</scope>
    <source>
        <strain evidence="2">INE</strain>
    </source>
</reference>
<dbReference type="KEGG" id="aacx:DEACI_1600"/>
<name>A0A8S0XWC9_9FIRM</name>
<dbReference type="RefSeq" id="WP_240984531.1">
    <property type="nucleotide sequence ID" value="NZ_CDGJ01000104.1"/>
</dbReference>